<dbReference type="SUPFAM" id="SSF53448">
    <property type="entry name" value="Nucleotide-diphospho-sugar transferases"/>
    <property type="match status" value="1"/>
</dbReference>
<dbReference type="EMBL" id="JAGUCN010000019">
    <property type="protein sequence ID" value="MBS2212876.1"/>
    <property type="molecule type" value="Genomic_DNA"/>
</dbReference>
<comment type="caution">
    <text evidence="2">The sequence shown here is derived from an EMBL/GenBank/DDBJ whole genome shotgun (WGS) entry which is preliminary data.</text>
</comment>
<dbReference type="InterPro" id="IPR029044">
    <property type="entry name" value="Nucleotide-diphossugar_trans"/>
</dbReference>
<evidence type="ECO:0000313" key="2">
    <source>
        <dbReference type="EMBL" id="MBS2212876.1"/>
    </source>
</evidence>
<proteinExistence type="predicted"/>
<dbReference type="PANTHER" id="PTHR43179">
    <property type="entry name" value="RHAMNOSYLTRANSFERASE WBBL"/>
    <property type="match status" value="1"/>
</dbReference>
<dbReference type="InterPro" id="IPR001173">
    <property type="entry name" value="Glyco_trans_2-like"/>
</dbReference>
<dbReference type="PANTHER" id="PTHR43179:SF7">
    <property type="entry name" value="RHAMNOSYLTRANSFERASE WBBL"/>
    <property type="match status" value="1"/>
</dbReference>
<reference evidence="2 3" key="1">
    <citation type="journal article" date="2014" name="Int. J. Syst. Evol. Microbiol.">
        <title>Carboxylicivirga gen. nov. in the family Marinilabiliaceae with two novel species, Carboxylicivirga mesophila sp. nov. and Carboxylicivirga taeanensis sp. nov., and reclassification of Cytophaga fermentans as Saccharicrinis fermentans gen. nov., comb. nov.</title>
        <authorList>
            <person name="Yang S.H."/>
            <person name="Seo H.S."/>
            <person name="Woo J.H."/>
            <person name="Oh H.M."/>
            <person name="Jang H."/>
            <person name="Lee J.H."/>
            <person name="Kim S.J."/>
            <person name="Kwon K.K."/>
        </authorList>
    </citation>
    <scope>NUCLEOTIDE SEQUENCE [LARGE SCALE GENOMIC DNA]</scope>
    <source>
        <strain evidence="2 3">JCM 18290</strain>
    </source>
</reference>
<evidence type="ECO:0000259" key="1">
    <source>
        <dbReference type="Pfam" id="PF00535"/>
    </source>
</evidence>
<accession>A0ABS5KD30</accession>
<sequence length="389" mass="43836">MNDSNIELSIIIVGYNAIDFLKLTLDSVAKAIDNISAEVLLIDNSNNQILQATTRKQYPFVTIIPNSENLGFAKANNLGLRAAKGHVAILLNPDTIVAEDSFSQVLKYYKNNPNTGGLGVKMIDGNGHYLKESKRGFPDVKTSFFKLTGLHKLFPQSKLLANYYVGHLKQNAIHSVDVLSGAFLTIPRDNKNRFTLLDESYFMYGEDIDLSWRLKQAHGSNIYFPNTTIIHFKGQSTFLNRTIIGHFYNAMWLFYKQHISSNQWWLTNSLIWSSIKLATNLHIASNLLTHSNYHRSKHSYFQKVILLSDNKGLQQSINNALGTIVKISLSGISKSADNQLTIFDFAHTSYKAAIEMIEKQPGNYAFLTYDYKSLIICTQSDGKGQVIHL</sequence>
<name>A0ABS5KD30_9BACT</name>
<dbReference type="Pfam" id="PF00535">
    <property type="entry name" value="Glycos_transf_2"/>
    <property type="match status" value="1"/>
</dbReference>
<dbReference type="RefSeq" id="WP_212229747.1">
    <property type="nucleotide sequence ID" value="NZ_JAGUCN010000019.1"/>
</dbReference>
<gene>
    <name evidence="2" type="ORF">KEM09_15770</name>
</gene>
<dbReference type="Gene3D" id="3.90.550.10">
    <property type="entry name" value="Spore Coat Polysaccharide Biosynthesis Protein SpsA, Chain A"/>
    <property type="match status" value="1"/>
</dbReference>
<keyword evidence="3" id="KW-1185">Reference proteome</keyword>
<evidence type="ECO:0000313" key="3">
    <source>
        <dbReference type="Proteomes" id="UP000721861"/>
    </source>
</evidence>
<protein>
    <submittedName>
        <fullName evidence="2">Glycosyltransferase family 2 protein</fullName>
    </submittedName>
</protein>
<dbReference type="CDD" id="cd04186">
    <property type="entry name" value="GT_2_like_c"/>
    <property type="match status" value="1"/>
</dbReference>
<feature type="domain" description="Glycosyltransferase 2-like" evidence="1">
    <location>
        <begin position="9"/>
        <end position="134"/>
    </location>
</feature>
<dbReference type="Proteomes" id="UP000721861">
    <property type="component" value="Unassembled WGS sequence"/>
</dbReference>
<organism evidence="2 3">
    <name type="scientific">Carboxylicivirga mesophila</name>
    <dbReference type="NCBI Taxonomy" id="1166478"/>
    <lineage>
        <taxon>Bacteria</taxon>
        <taxon>Pseudomonadati</taxon>
        <taxon>Bacteroidota</taxon>
        <taxon>Bacteroidia</taxon>
        <taxon>Marinilabiliales</taxon>
        <taxon>Marinilabiliaceae</taxon>
        <taxon>Carboxylicivirga</taxon>
    </lineage>
</organism>